<comment type="caution">
    <text evidence="1">The sequence shown here is derived from an EMBL/GenBank/DDBJ whole genome shotgun (WGS) entry which is preliminary data.</text>
</comment>
<keyword evidence="2" id="KW-1185">Reference proteome</keyword>
<dbReference type="AlphaFoldDB" id="A0A0R0AZ13"/>
<evidence type="ECO:0000313" key="1">
    <source>
        <dbReference type="EMBL" id="KRG47338.1"/>
    </source>
</evidence>
<reference evidence="1" key="1">
    <citation type="submission" date="2015-10" db="EMBL/GenBank/DDBJ databases">
        <title>Genome sequencing and analysis of members of genus Stenotrophomonas.</title>
        <authorList>
            <person name="Patil P.P."/>
            <person name="Midha S."/>
            <person name="Patil P.B."/>
        </authorList>
    </citation>
    <scope>NUCLEOTIDE SEQUENCE [LARGE SCALE GENOMIC DNA]</scope>
    <source>
        <strain evidence="1">JCM 16536</strain>
    </source>
</reference>
<name>A0A0R0AZ13_9GAMM</name>
<sequence>MSTFTERRQRVTDPAGVLMLLEISAPSMPDVLRIVNDTQNWVSRGIEYVGFPFGFKLPDDVSGQSPRAQLVIDNVGRGMTDDLERLQPGELVTARLMITDRADPSVIESEYYLPMTQVSVNAQTATAQCGVDFLMRQQAVQLRANPFTLPGIFT</sequence>
<dbReference type="InterPro" id="IPR014974">
    <property type="entry name" value="DUF1833"/>
</dbReference>
<organism evidence="1 2">
    <name type="scientific">Stenotrophomonas panacihumi</name>
    <dbReference type="NCBI Taxonomy" id="676599"/>
    <lineage>
        <taxon>Bacteria</taxon>
        <taxon>Pseudomonadati</taxon>
        <taxon>Pseudomonadota</taxon>
        <taxon>Gammaproteobacteria</taxon>
        <taxon>Lysobacterales</taxon>
        <taxon>Lysobacteraceae</taxon>
        <taxon>Stenotrophomonas</taxon>
    </lineage>
</organism>
<dbReference type="Proteomes" id="UP000051802">
    <property type="component" value="Unassembled WGS sequence"/>
</dbReference>
<evidence type="ECO:0000313" key="2">
    <source>
        <dbReference type="Proteomes" id="UP000051802"/>
    </source>
</evidence>
<dbReference type="RefSeq" id="WP_057643346.1">
    <property type="nucleotide sequence ID" value="NZ_LLXU01000035.1"/>
</dbReference>
<accession>A0A0R0AZ13</accession>
<dbReference type="EMBL" id="LLXU01000035">
    <property type="protein sequence ID" value="KRG47338.1"/>
    <property type="molecule type" value="Genomic_DNA"/>
</dbReference>
<proteinExistence type="predicted"/>
<protein>
    <recommendedName>
        <fullName evidence="3">DUF1833 domain-containing protein</fullName>
    </recommendedName>
</protein>
<dbReference type="OrthoDB" id="6041058at2"/>
<evidence type="ECO:0008006" key="3">
    <source>
        <dbReference type="Google" id="ProtNLM"/>
    </source>
</evidence>
<dbReference type="Pfam" id="PF08875">
    <property type="entry name" value="DUF1833"/>
    <property type="match status" value="1"/>
</dbReference>
<gene>
    <name evidence="1" type="ORF">ARC20_03135</name>
</gene>
<dbReference type="STRING" id="676599.ARC20_03135"/>